<comment type="caution">
    <text evidence="1">The sequence shown here is derived from an EMBL/GenBank/DDBJ whole genome shotgun (WGS) entry which is preliminary data.</text>
</comment>
<accession>A0AAX2UJY0</accession>
<name>A0AAX2UJY0_9BACT</name>
<dbReference type="InterPro" id="IPR014903">
    <property type="entry name" value="DUF1796"/>
</dbReference>
<gene>
    <name evidence="1" type="ORF">FDW42_06525</name>
</gene>
<dbReference type="Proteomes" id="UP000306813">
    <property type="component" value="Unassembled WGS sequence"/>
</dbReference>
<dbReference type="EMBL" id="VDBS01000049">
    <property type="protein sequence ID" value="TNB56874.1"/>
    <property type="molecule type" value="Genomic_DNA"/>
</dbReference>
<organism evidence="1 2">
    <name type="scientific">Campylobacter helveticus</name>
    <dbReference type="NCBI Taxonomy" id="28898"/>
    <lineage>
        <taxon>Bacteria</taxon>
        <taxon>Pseudomonadati</taxon>
        <taxon>Campylobacterota</taxon>
        <taxon>Epsilonproteobacteria</taxon>
        <taxon>Campylobacterales</taxon>
        <taxon>Campylobacteraceae</taxon>
        <taxon>Campylobacter</taxon>
    </lineage>
</organism>
<feature type="non-terminal residue" evidence="1">
    <location>
        <position position="161"/>
    </location>
</feature>
<dbReference type="Pfam" id="PF08795">
    <property type="entry name" value="DUF1796"/>
    <property type="match status" value="1"/>
</dbReference>
<protein>
    <recommendedName>
        <fullName evidence="3">Peptidase</fullName>
    </recommendedName>
</protein>
<evidence type="ECO:0008006" key="3">
    <source>
        <dbReference type="Google" id="ProtNLM"/>
    </source>
</evidence>
<dbReference type="RefSeq" id="WP_139026824.1">
    <property type="nucleotide sequence ID" value="NZ_VDBS01000049.1"/>
</dbReference>
<dbReference type="AlphaFoldDB" id="A0AAX2UJY0"/>
<sequence length="161" mass="18824">MQNQIHKFYSFDFPKIKTDFILSVGSMCRVAHHLRRNRLRELACPLDWMINDKLEVVYDLFQSDFKDFFRSCSITKQDPFEVKDNHNDMLAIHYFFPNQDLEIQAKRVNGQAIRRWNTIKNIILSSKNVVFVRSGDFDLKTASKFLQKVAKLFNKNGGGGG</sequence>
<proteinExistence type="predicted"/>
<evidence type="ECO:0000313" key="1">
    <source>
        <dbReference type="EMBL" id="TNB56874.1"/>
    </source>
</evidence>
<reference evidence="1 2" key="1">
    <citation type="submission" date="2019-05" db="EMBL/GenBank/DDBJ databases">
        <title>Draft genomes of eight strains of Campylobacter helveticus isolated from cats and a dog in New Zealand.</title>
        <authorList>
            <person name="Bojanic K."/>
            <person name="Midwinter A.C."/>
            <person name="Biggs P.J."/>
            <person name="Acke E."/>
            <person name="Cornelius A.J."/>
            <person name="Marshall J.C."/>
        </authorList>
    </citation>
    <scope>NUCLEOTIDE SEQUENCE [LARGE SCALE GENOMIC DNA]</scope>
    <source>
        <strain evidence="1 2">ACP123b</strain>
    </source>
</reference>
<evidence type="ECO:0000313" key="2">
    <source>
        <dbReference type="Proteomes" id="UP000306813"/>
    </source>
</evidence>